<dbReference type="InParanoid" id="D2V0E5"/>
<evidence type="ECO:0000313" key="2">
    <source>
        <dbReference type="Proteomes" id="UP000006671"/>
    </source>
</evidence>
<dbReference type="GeneID" id="8860133"/>
<dbReference type="Pfam" id="PF13385">
    <property type="entry name" value="Laminin_G_3"/>
    <property type="match status" value="1"/>
</dbReference>
<dbReference type="RefSeq" id="XP_002682448.1">
    <property type="nucleotide sequence ID" value="XM_002682402.1"/>
</dbReference>
<accession>D2V0E5</accession>
<evidence type="ECO:0000313" key="1">
    <source>
        <dbReference type="EMBL" id="EFC49704.1"/>
    </source>
</evidence>
<dbReference type="SUPFAM" id="SSF49899">
    <property type="entry name" value="Concanavalin A-like lectins/glucanases"/>
    <property type="match status" value="1"/>
</dbReference>
<dbReference type="Gene3D" id="2.60.120.200">
    <property type="match status" value="1"/>
</dbReference>
<dbReference type="InterPro" id="IPR013320">
    <property type="entry name" value="ConA-like_dom_sf"/>
</dbReference>
<reference evidence="1 2" key="1">
    <citation type="journal article" date="2010" name="Cell">
        <title>The genome of Naegleria gruberi illuminates early eukaryotic versatility.</title>
        <authorList>
            <person name="Fritz-Laylin L.K."/>
            <person name="Prochnik S.E."/>
            <person name="Ginger M.L."/>
            <person name="Dacks J.B."/>
            <person name="Carpenter M.L."/>
            <person name="Field M.C."/>
            <person name="Kuo A."/>
            <person name="Paredez A."/>
            <person name="Chapman J."/>
            <person name="Pham J."/>
            <person name="Shu S."/>
            <person name="Neupane R."/>
            <person name="Cipriano M."/>
            <person name="Mancuso J."/>
            <person name="Tu H."/>
            <person name="Salamov A."/>
            <person name="Lindquist E."/>
            <person name="Shapiro H."/>
            <person name="Lucas S."/>
            <person name="Grigoriev I.V."/>
            <person name="Cande W.Z."/>
            <person name="Fulton C."/>
            <person name="Rokhsar D.S."/>
            <person name="Dawson S.C."/>
        </authorList>
    </citation>
    <scope>NUCLEOTIDE SEQUENCE [LARGE SCALE GENOMIC DNA]</scope>
    <source>
        <strain evidence="1 2">NEG-M</strain>
    </source>
</reference>
<dbReference type="EMBL" id="GG738847">
    <property type="protein sequence ID" value="EFC49704.1"/>
    <property type="molecule type" value="Genomic_DNA"/>
</dbReference>
<protein>
    <submittedName>
        <fullName evidence="1">Predicted protein</fullName>
    </submittedName>
</protein>
<dbReference type="KEGG" id="ngr:NAEGRDRAFT_62267"/>
<name>D2V0E5_NAEGR</name>
<dbReference type="OMA" id="IFNYYPD"/>
<dbReference type="VEuPathDB" id="AmoebaDB:NAEGRDRAFT_62267"/>
<sequence>MLDDLTGDVLGLVLSYCPISDYKSMTLFSRSCYETHFRDPNSSAFTEWLLQIIAKSSEKTRNDGESMTREMWNEIEKFKPYVWKQLSRRKLIPKETTLDQISSLNCLQVIFFMNNNWLEMKNLFFSSDFYTFQASSRFSNLNGILSEDLNEDFHSVLVQNEGITIEAWINIPYEWNTVHGNDCVLVLRNKDSKHGIGLYISPKLDIRFGVGSKQTQCYLTKSYEWTHVAGVYDMKSNYATFYVNGEAFDKVFISDGDLDFEKNNMELVIAAASDIHSGTMKGEFTDIRVWNVARSGEQIRKSMGRRIFVYHFENTEDMNYLIFNYYPDPKMDAGNLILNKSPNFIYRAGQFTLQSHIDFLGGPIQSRLFHNSLKTAKFKI</sequence>
<dbReference type="Proteomes" id="UP000006671">
    <property type="component" value="Unassembled WGS sequence"/>
</dbReference>
<organism evidence="2">
    <name type="scientific">Naegleria gruberi</name>
    <name type="common">Amoeba</name>
    <dbReference type="NCBI Taxonomy" id="5762"/>
    <lineage>
        <taxon>Eukaryota</taxon>
        <taxon>Discoba</taxon>
        <taxon>Heterolobosea</taxon>
        <taxon>Tetramitia</taxon>
        <taxon>Eutetramitia</taxon>
        <taxon>Vahlkampfiidae</taxon>
        <taxon>Naegleria</taxon>
    </lineage>
</organism>
<proteinExistence type="predicted"/>
<gene>
    <name evidence="1" type="ORF">NAEGRDRAFT_62267</name>
</gene>
<keyword evidence="2" id="KW-1185">Reference proteome</keyword>
<dbReference type="AlphaFoldDB" id="D2V0E5"/>